<sequence length="373" mass="40929">MPLLRTTGVATAILILPFPGLAQAAIWHSSVAVPMSVEYDSNPQLMTSGEKGATSTSIAPEYDLVGTYGRDQLHLGLGVTVLRSSDTSVVSDREDPDLALGWERETERGRYGFTGRYVENSTLSSVVQQTGVVTTDGTQKLYSLGGNWSTALTERNTLSNETEYRNVRYDISTLTDYDELSTRFDWTYAWNERTDLFTRFSAKRYEPDDSLDGNDASTNDYSPSVGVKYQFSERLQGGLRAGVNRLSGAEGGTSGEGGLELHYQGERLDASIAADRSSIASGEGGYAEVDQVQGAWSYAVDERSQLGMDASWQDSKGSTPNTLRKVGAWASRELSPFWLVRLSLVYQERQQDGLPDATGKVLGLSLTYRFPDF</sequence>
<name>A0A1A9KD21_9PSED</name>
<accession>A0A1A9KD21</accession>
<dbReference type="RefSeq" id="WP_064583220.1">
    <property type="nucleotide sequence ID" value="NZ_CP015878.1"/>
</dbReference>
<reference evidence="2 3" key="1">
    <citation type="submission" date="2016-05" db="EMBL/GenBank/DDBJ databases">
        <title>Genome Sequence of Pseudomonas citronellolis Strain SJTE-3, an Estrogens and Persistent Organic Pollutants degradation strain.</title>
        <authorList>
            <person name="Liang R."/>
        </authorList>
    </citation>
    <scope>NUCLEOTIDE SEQUENCE [LARGE SCALE GENOMIC DNA]</scope>
    <source>
        <strain evidence="2 3">SJTE-3</strain>
    </source>
</reference>
<dbReference type="AlphaFoldDB" id="A0A1A9KD21"/>
<protein>
    <recommendedName>
        <fullName evidence="4">DUF560 domain-containing protein</fullName>
    </recommendedName>
</protein>
<keyword evidence="1" id="KW-0732">Signal</keyword>
<feature type="chain" id="PRO_5008391643" description="DUF560 domain-containing protein" evidence="1">
    <location>
        <begin position="25"/>
        <end position="373"/>
    </location>
</feature>
<feature type="signal peptide" evidence="1">
    <location>
        <begin position="1"/>
        <end position="24"/>
    </location>
</feature>
<evidence type="ECO:0000313" key="3">
    <source>
        <dbReference type="Proteomes" id="UP000077748"/>
    </source>
</evidence>
<organism evidence="2 3">
    <name type="scientific">Pseudomonas citronellolis</name>
    <dbReference type="NCBI Taxonomy" id="53408"/>
    <lineage>
        <taxon>Bacteria</taxon>
        <taxon>Pseudomonadati</taxon>
        <taxon>Pseudomonadota</taxon>
        <taxon>Gammaproteobacteria</taxon>
        <taxon>Pseudomonadales</taxon>
        <taxon>Pseudomonadaceae</taxon>
        <taxon>Pseudomonas</taxon>
    </lineage>
</organism>
<dbReference type="Proteomes" id="UP000077748">
    <property type="component" value="Chromosome"/>
</dbReference>
<evidence type="ECO:0000256" key="1">
    <source>
        <dbReference type="SAM" id="SignalP"/>
    </source>
</evidence>
<proteinExistence type="predicted"/>
<dbReference type="SUPFAM" id="SSF56935">
    <property type="entry name" value="Porins"/>
    <property type="match status" value="1"/>
</dbReference>
<evidence type="ECO:0000313" key="2">
    <source>
        <dbReference type="EMBL" id="ANI15384.1"/>
    </source>
</evidence>
<dbReference type="EMBL" id="CP015878">
    <property type="protein sequence ID" value="ANI15384.1"/>
    <property type="molecule type" value="Genomic_DNA"/>
</dbReference>
<gene>
    <name evidence="2" type="ORF">A9C11_15995</name>
</gene>
<evidence type="ECO:0008006" key="4">
    <source>
        <dbReference type="Google" id="ProtNLM"/>
    </source>
</evidence>